<dbReference type="InterPro" id="IPR038765">
    <property type="entry name" value="Papain-like_cys_pep_sf"/>
</dbReference>
<dbReference type="EMBL" id="JBHSDC010000002">
    <property type="protein sequence ID" value="MFC4230572.1"/>
    <property type="molecule type" value="Genomic_DNA"/>
</dbReference>
<reference evidence="3" key="1">
    <citation type="journal article" date="2019" name="Int. J. Syst. Evol. Microbiol.">
        <title>The Global Catalogue of Microorganisms (GCM) 10K type strain sequencing project: providing services to taxonomists for standard genome sequencing and annotation.</title>
        <authorList>
            <consortium name="The Broad Institute Genomics Platform"/>
            <consortium name="The Broad Institute Genome Sequencing Center for Infectious Disease"/>
            <person name="Wu L."/>
            <person name="Ma J."/>
        </authorList>
    </citation>
    <scope>NUCLEOTIDE SEQUENCE [LARGE SCALE GENOMIC DNA]</scope>
    <source>
        <strain evidence="3">CECT 8010</strain>
    </source>
</reference>
<organism evidence="2 3">
    <name type="scientific">Parasediminibacterium paludis</name>
    <dbReference type="NCBI Taxonomy" id="908966"/>
    <lineage>
        <taxon>Bacteria</taxon>
        <taxon>Pseudomonadati</taxon>
        <taxon>Bacteroidota</taxon>
        <taxon>Chitinophagia</taxon>
        <taxon>Chitinophagales</taxon>
        <taxon>Chitinophagaceae</taxon>
        <taxon>Parasediminibacterium</taxon>
    </lineage>
</organism>
<dbReference type="SUPFAM" id="SSF54001">
    <property type="entry name" value="Cysteine proteinases"/>
    <property type="match status" value="1"/>
</dbReference>
<dbReference type="Proteomes" id="UP001595906">
    <property type="component" value="Unassembled WGS sequence"/>
</dbReference>
<protein>
    <submittedName>
        <fullName evidence="2">CHAP domain-containing protein</fullName>
    </submittedName>
</protein>
<evidence type="ECO:0000313" key="3">
    <source>
        <dbReference type="Proteomes" id="UP001595906"/>
    </source>
</evidence>
<gene>
    <name evidence="2" type="ORF">ACFOW1_01630</name>
</gene>
<feature type="domain" description="Peptidase C51" evidence="1">
    <location>
        <begin position="40"/>
        <end position="121"/>
    </location>
</feature>
<dbReference type="Gene3D" id="3.90.1720.10">
    <property type="entry name" value="endopeptidase domain like (from Nostoc punctiforme)"/>
    <property type="match status" value="1"/>
</dbReference>
<accession>A0ABV8PUK4</accession>
<proteinExistence type="predicted"/>
<comment type="caution">
    <text evidence="2">The sequence shown here is derived from an EMBL/GenBank/DDBJ whole genome shotgun (WGS) entry which is preliminary data.</text>
</comment>
<sequence length="153" mass="16807">MSKALEVAQTQMGLQEIPKGSNWGPHVQTYLASVGIDFPASWCMAFVYWCTSEAAKMLGKPNPLVKTGGVLRQWNEINPAYKVKGAPQPGDIFIMDFGKGMGHTGFVTKVYDERIETIEGNSNDDGSREGYEVCSKPGGRKISTIKGFIRLPF</sequence>
<dbReference type="InterPro" id="IPR007921">
    <property type="entry name" value="CHAP_dom"/>
</dbReference>
<evidence type="ECO:0000313" key="2">
    <source>
        <dbReference type="EMBL" id="MFC4230572.1"/>
    </source>
</evidence>
<evidence type="ECO:0000259" key="1">
    <source>
        <dbReference type="Pfam" id="PF05257"/>
    </source>
</evidence>
<name>A0ABV8PUK4_9BACT</name>
<dbReference type="Pfam" id="PF05257">
    <property type="entry name" value="CHAP"/>
    <property type="match status" value="1"/>
</dbReference>
<keyword evidence="3" id="KW-1185">Reference proteome</keyword>
<dbReference type="RefSeq" id="WP_379011824.1">
    <property type="nucleotide sequence ID" value="NZ_JBHSDC010000002.1"/>
</dbReference>